<keyword evidence="1" id="KW-0540">Nuclease</keyword>
<evidence type="ECO:0000313" key="1">
    <source>
        <dbReference type="EMBL" id="JAT92575.1"/>
    </source>
</evidence>
<name>A0A1E1WZY2_9ACAR</name>
<keyword evidence="1" id="KW-0255">Endonuclease</keyword>
<feature type="non-terminal residue" evidence="1">
    <location>
        <position position="1"/>
    </location>
</feature>
<dbReference type="EMBL" id="GFAC01006613">
    <property type="protein sequence ID" value="JAT92575.1"/>
    <property type="molecule type" value="mRNA"/>
</dbReference>
<keyword evidence="1" id="KW-0378">Hydrolase</keyword>
<organism evidence="1">
    <name type="scientific">Amblyomma aureolatum</name>
    <dbReference type="NCBI Taxonomy" id="187763"/>
    <lineage>
        <taxon>Eukaryota</taxon>
        <taxon>Metazoa</taxon>
        <taxon>Ecdysozoa</taxon>
        <taxon>Arthropoda</taxon>
        <taxon>Chelicerata</taxon>
        <taxon>Arachnida</taxon>
        <taxon>Acari</taxon>
        <taxon>Parasitiformes</taxon>
        <taxon>Ixodida</taxon>
        <taxon>Ixodoidea</taxon>
        <taxon>Ixodidae</taxon>
        <taxon>Amblyomminae</taxon>
        <taxon>Amblyomma</taxon>
    </lineage>
</organism>
<sequence length="171" mass="20148">NSSSALRLQAYKSIVRPTLEYASIIWDPHDTTNIEKLEKIQRLGVRFIYNRYKRRDSPSAMLHQAALEPLARRRKAARLCFFRSLYFQTLGIQPQSHFETATTRPSRHKHSCSIKPVFARTNSYKFSFFPKTISDWNALPPMIHLSFLQCCEACISDCMIRNYNYWQRHTV</sequence>
<protein>
    <submittedName>
        <fullName evidence="1">Putative endonuclease/reverse transcript</fullName>
    </submittedName>
</protein>
<dbReference type="AlphaFoldDB" id="A0A1E1WZY2"/>
<proteinExistence type="evidence at transcript level"/>
<dbReference type="GO" id="GO:0004519">
    <property type="term" value="F:endonuclease activity"/>
    <property type="evidence" value="ECO:0007669"/>
    <property type="project" value="UniProtKB-KW"/>
</dbReference>
<reference evidence="1" key="1">
    <citation type="journal article" date="2017" name="Front. Cell. Infect. Microbiol.">
        <title>The Distinct Transcriptional Response of the Midgut of Amblyomma sculptum and Amblyomma aureolatum Ticks to Rickettsia rickettsii Correlates to Their Differences in Susceptibility to Infection.</title>
        <authorList>
            <person name="Martins L.A."/>
            <person name="Galletti M.F.B.M."/>
            <person name="Ribeiro J.M."/>
            <person name="Fujita A."/>
            <person name="Costa F.B."/>
            <person name="Labruna M.B."/>
            <person name="Daffre S."/>
            <person name="Fogaca A.C."/>
        </authorList>
    </citation>
    <scope>NUCLEOTIDE SEQUENCE</scope>
</reference>
<accession>A0A1E1WZY2</accession>
<feature type="non-terminal residue" evidence="1">
    <location>
        <position position="171"/>
    </location>
</feature>